<dbReference type="Proteomes" id="UP000441336">
    <property type="component" value="Unassembled WGS sequence"/>
</dbReference>
<keyword evidence="2" id="KW-1185">Reference proteome</keyword>
<gene>
    <name evidence="1" type="ORF">GO988_16620</name>
</gene>
<accession>A0A7K1THR3</accession>
<name>A0A7K1THR3_9BACT</name>
<evidence type="ECO:0000313" key="1">
    <source>
        <dbReference type="EMBL" id="MVN77955.1"/>
    </source>
</evidence>
<dbReference type="AlphaFoldDB" id="A0A7K1THR3"/>
<reference evidence="1 2" key="1">
    <citation type="submission" date="2019-12" db="EMBL/GenBank/DDBJ databases">
        <title>Hymenobacter sp. HMF4947 Genome sequencing and assembly.</title>
        <authorList>
            <person name="Kang H."/>
            <person name="Cha I."/>
            <person name="Kim H."/>
            <person name="Joh K."/>
        </authorList>
    </citation>
    <scope>NUCLEOTIDE SEQUENCE [LARGE SCALE GENOMIC DNA]</scope>
    <source>
        <strain evidence="1 2">HMF4947</strain>
    </source>
</reference>
<dbReference type="RefSeq" id="WP_157567608.1">
    <property type="nucleotide sequence ID" value="NZ_WQKZ01000004.1"/>
</dbReference>
<organism evidence="1 2">
    <name type="scientific">Hymenobacter ginkgonis</name>
    <dbReference type="NCBI Taxonomy" id="2682976"/>
    <lineage>
        <taxon>Bacteria</taxon>
        <taxon>Pseudomonadati</taxon>
        <taxon>Bacteroidota</taxon>
        <taxon>Cytophagia</taxon>
        <taxon>Cytophagales</taxon>
        <taxon>Hymenobacteraceae</taxon>
        <taxon>Hymenobacter</taxon>
    </lineage>
</organism>
<sequence length="70" mass="7246">MKITHRAGADASAPLLLTPLTQLLDAAGSTKAPRLSCCCRLSELLPLVRQLHDAARAAQLATEAKPGVAA</sequence>
<protein>
    <submittedName>
        <fullName evidence="1">Uncharacterized protein</fullName>
    </submittedName>
</protein>
<evidence type="ECO:0000313" key="2">
    <source>
        <dbReference type="Proteomes" id="UP000441336"/>
    </source>
</evidence>
<dbReference type="EMBL" id="WQKZ01000004">
    <property type="protein sequence ID" value="MVN77955.1"/>
    <property type="molecule type" value="Genomic_DNA"/>
</dbReference>
<comment type="caution">
    <text evidence="1">The sequence shown here is derived from an EMBL/GenBank/DDBJ whole genome shotgun (WGS) entry which is preliminary data.</text>
</comment>
<proteinExistence type="predicted"/>